<sequence length="17" mass="2005">MLRADLLESNYKKSIHS</sequence>
<organism evidence="1">
    <name type="scientific">Anguilla anguilla</name>
    <name type="common">European freshwater eel</name>
    <name type="synonym">Muraena anguilla</name>
    <dbReference type="NCBI Taxonomy" id="7936"/>
    <lineage>
        <taxon>Eukaryota</taxon>
        <taxon>Metazoa</taxon>
        <taxon>Chordata</taxon>
        <taxon>Craniata</taxon>
        <taxon>Vertebrata</taxon>
        <taxon>Euteleostomi</taxon>
        <taxon>Actinopterygii</taxon>
        <taxon>Neopterygii</taxon>
        <taxon>Teleostei</taxon>
        <taxon>Anguilliformes</taxon>
        <taxon>Anguillidae</taxon>
        <taxon>Anguilla</taxon>
    </lineage>
</organism>
<dbReference type="AlphaFoldDB" id="A0A0E9XC95"/>
<reference evidence="1" key="2">
    <citation type="journal article" date="2015" name="Fish Shellfish Immunol.">
        <title>Early steps in the European eel (Anguilla anguilla)-Vibrio vulnificus interaction in the gills: Role of the RtxA13 toxin.</title>
        <authorList>
            <person name="Callol A."/>
            <person name="Pajuelo D."/>
            <person name="Ebbesson L."/>
            <person name="Teles M."/>
            <person name="MacKenzie S."/>
            <person name="Amaro C."/>
        </authorList>
    </citation>
    <scope>NUCLEOTIDE SEQUENCE</scope>
</reference>
<reference evidence="1" key="1">
    <citation type="submission" date="2014-11" db="EMBL/GenBank/DDBJ databases">
        <authorList>
            <person name="Amaro Gonzalez C."/>
        </authorList>
    </citation>
    <scope>NUCLEOTIDE SEQUENCE</scope>
</reference>
<name>A0A0E9XC95_ANGAN</name>
<accession>A0A0E9XC95</accession>
<protein>
    <submittedName>
        <fullName evidence="1">Uncharacterized protein</fullName>
    </submittedName>
</protein>
<evidence type="ECO:0000313" key="1">
    <source>
        <dbReference type="EMBL" id="JAI00250.1"/>
    </source>
</evidence>
<proteinExistence type="predicted"/>
<dbReference type="EMBL" id="GBXM01008328">
    <property type="protein sequence ID" value="JAI00250.1"/>
    <property type="molecule type" value="Transcribed_RNA"/>
</dbReference>